<keyword evidence="1" id="KW-0812">Transmembrane</keyword>
<comment type="caution">
    <text evidence="2">The sequence shown here is derived from an EMBL/GenBank/DDBJ whole genome shotgun (WGS) entry which is preliminary data.</text>
</comment>
<proteinExistence type="predicted"/>
<dbReference type="RefSeq" id="WP_037601220.1">
    <property type="nucleotide sequence ID" value="NZ_JJMS01000017.1"/>
</dbReference>
<dbReference type="EMBL" id="JJMT01000007">
    <property type="protein sequence ID" value="KEO45958.1"/>
    <property type="molecule type" value="Genomic_DNA"/>
</dbReference>
<accession>A0A074IW01</accession>
<keyword evidence="1" id="KW-0472">Membrane</keyword>
<evidence type="ECO:0000313" key="2">
    <source>
        <dbReference type="EMBL" id="KEO45958.1"/>
    </source>
</evidence>
<reference evidence="2 3" key="1">
    <citation type="submission" date="2014-04" db="EMBL/GenBank/DDBJ databases">
        <title>Variable characteristics of bacteriocin-producing Streptococcus salivarius strains isolated from Malaysian subjects.</title>
        <authorList>
            <person name="Philip K."/>
            <person name="Barbour A."/>
        </authorList>
    </citation>
    <scope>NUCLEOTIDE SEQUENCE [LARGE SCALE GENOMIC DNA]</scope>
    <source>
        <strain evidence="2 3">NU10</strain>
    </source>
</reference>
<name>A0A074IW01_STRSL</name>
<feature type="transmembrane region" description="Helical" evidence="1">
    <location>
        <begin position="93"/>
        <end position="115"/>
    </location>
</feature>
<keyword evidence="1" id="KW-1133">Transmembrane helix</keyword>
<organism evidence="2 3">
    <name type="scientific">Streptococcus salivarius</name>
    <dbReference type="NCBI Taxonomy" id="1304"/>
    <lineage>
        <taxon>Bacteria</taxon>
        <taxon>Bacillati</taxon>
        <taxon>Bacillota</taxon>
        <taxon>Bacilli</taxon>
        <taxon>Lactobacillales</taxon>
        <taxon>Streptococcaceae</taxon>
        <taxon>Streptococcus</taxon>
    </lineage>
</organism>
<dbReference type="Proteomes" id="UP000027855">
    <property type="component" value="Unassembled WGS sequence"/>
</dbReference>
<sequence>MENQGITLSPGFLKSLLNLISLATCIFTFCTTKDVATFTSSSILFMANNILTCIELPPTKISKKIGEPFVKAEAVIIVCLIFGSRFFTPNDLILAILKWLIGIFMSCVFLLVPYIKGQKDTVQDVNAREVAEKFVRKTNEEYQKDMYERKKHYALKSREYIAGTSYKKSGRKK</sequence>
<evidence type="ECO:0000256" key="1">
    <source>
        <dbReference type="SAM" id="Phobius"/>
    </source>
</evidence>
<evidence type="ECO:0000313" key="3">
    <source>
        <dbReference type="Proteomes" id="UP000027855"/>
    </source>
</evidence>
<feature type="transmembrane region" description="Helical" evidence="1">
    <location>
        <begin position="12"/>
        <end position="29"/>
    </location>
</feature>
<protein>
    <submittedName>
        <fullName evidence="2">Uncharacterized protein</fullName>
    </submittedName>
</protein>
<gene>
    <name evidence="2" type="ORF">DL07_10420</name>
</gene>
<dbReference type="AlphaFoldDB" id="A0A074IW01"/>